<sequence>MRNKKLSVNIDNSDLVNYPNGRIKNNSGAGDGTPVNEFMYGDLHEFKDKLMRLAGIEHNGLPDNEQNSFQSIEALRDFGSKHDVIQTLTTASGVITVSAKLNTIIQNNESLICKAGFNYTTETSIKGGDGTVYSLTVIGNFKTNEYVRLIKKDSGVVLVRLVDSVSADAVISELLFLKKASQAQENAGTLDTVATTPLTNKTVFGLRVNDNTASAPYLASDSQNGIYPKEHFKIVENLISPIKNRGWIGGFDIGSTTGSLPVNGDIISATSTISVNGETFILCAMSNAMANNNYVVKMYIESLGGLGADNDLGCPVFKVISTTQFTISLSETFPSDQNIKIHVEIQQL</sequence>
<dbReference type="OrthoDB" id="29626at10239"/>
<dbReference type="Proteomes" id="UP000030329">
    <property type="component" value="Segment"/>
</dbReference>
<protein>
    <submittedName>
        <fullName evidence="1">Uncharacterized protein</fullName>
    </submittedName>
</protein>
<evidence type="ECO:0000313" key="1">
    <source>
        <dbReference type="EMBL" id="AIX11888.1"/>
    </source>
</evidence>
<dbReference type="RefSeq" id="YP_009140534.1">
    <property type="nucleotide sequence ID" value="NC_027125.1"/>
</dbReference>
<accession>A0A0A0YQ88</accession>
<reference evidence="1 2" key="1">
    <citation type="journal article" date="2015" name="Front. Microbiol.">
        <title>The use of phage FCL-2 as an alternative to chemotherapy against columnaris disease in aquaculture.</title>
        <authorList>
            <person name="Laanto E."/>
            <person name="Bamford J.K."/>
            <person name="Ravantti J.J."/>
            <person name="Sundberg L.R."/>
        </authorList>
    </citation>
    <scope>NUCLEOTIDE SEQUENCE [LARGE SCALE GENOMIC DNA]</scope>
</reference>
<dbReference type="KEGG" id="vg:24405102"/>
<dbReference type="EMBL" id="KM873719">
    <property type="protein sequence ID" value="AIX11888.1"/>
    <property type="molecule type" value="Genomic_DNA"/>
</dbReference>
<proteinExistence type="predicted"/>
<name>A0A0A0YQ88_9CAUD</name>
<dbReference type="GeneID" id="24405102"/>
<organism evidence="1 2">
    <name type="scientific">Flavobacterium phage FCL-2</name>
    <dbReference type="NCBI Taxonomy" id="908819"/>
    <lineage>
        <taxon>Viruses</taxon>
        <taxon>Duplodnaviria</taxon>
        <taxon>Heunggongvirae</taxon>
        <taxon>Uroviricota</taxon>
        <taxon>Caudoviricetes</taxon>
        <taxon>Ficleduovirus</taxon>
        <taxon>Ficleduovirus FCL2</taxon>
    </lineage>
</organism>
<keyword evidence="2" id="KW-1185">Reference proteome</keyword>
<evidence type="ECO:0000313" key="2">
    <source>
        <dbReference type="Proteomes" id="UP000030329"/>
    </source>
</evidence>